<protein>
    <submittedName>
        <fullName evidence="5">Aldo/keto reductase family protein</fullName>
    </submittedName>
</protein>
<dbReference type="SUPFAM" id="SSF51430">
    <property type="entry name" value="NAD(P)-linked oxidoreductase"/>
    <property type="match status" value="1"/>
</dbReference>
<evidence type="ECO:0000313" key="6">
    <source>
        <dbReference type="Proteomes" id="UP000238836"/>
    </source>
</evidence>
<name>A0ABX5EQ79_9BACL</name>
<dbReference type="Gene3D" id="3.20.20.100">
    <property type="entry name" value="NADP-dependent oxidoreductase domain"/>
    <property type="match status" value="1"/>
</dbReference>
<dbReference type="PANTHER" id="PTHR43827">
    <property type="entry name" value="2,5-DIKETO-D-GLUCONIC ACID REDUCTASE"/>
    <property type="match status" value="1"/>
</dbReference>
<dbReference type="InterPro" id="IPR020471">
    <property type="entry name" value="AKR"/>
</dbReference>
<dbReference type="Proteomes" id="UP000238836">
    <property type="component" value="Unassembled WGS sequence"/>
</dbReference>
<dbReference type="PANTHER" id="PTHR43827:SF3">
    <property type="entry name" value="NADP-DEPENDENT OXIDOREDUCTASE DOMAIN-CONTAINING PROTEIN"/>
    <property type="match status" value="1"/>
</dbReference>
<dbReference type="Pfam" id="PF00248">
    <property type="entry name" value="Aldo_ket_red"/>
    <property type="match status" value="1"/>
</dbReference>
<proteinExistence type="inferred from homology"/>
<accession>A0ABX5EQ79</accession>
<feature type="domain" description="NADP-dependent oxidoreductase" evidence="4">
    <location>
        <begin position="9"/>
        <end position="70"/>
    </location>
</feature>
<dbReference type="InterPro" id="IPR023210">
    <property type="entry name" value="NADP_OxRdtase_dom"/>
</dbReference>
<keyword evidence="2" id="KW-0521">NADP</keyword>
<evidence type="ECO:0000313" key="5">
    <source>
        <dbReference type="EMBL" id="PRZ13829.1"/>
    </source>
</evidence>
<evidence type="ECO:0000256" key="3">
    <source>
        <dbReference type="ARBA" id="ARBA00023002"/>
    </source>
</evidence>
<dbReference type="EMBL" id="PVTZ01000007">
    <property type="protein sequence ID" value="PRZ13829.1"/>
    <property type="molecule type" value="Genomic_DNA"/>
</dbReference>
<keyword evidence="6" id="KW-1185">Reference proteome</keyword>
<evidence type="ECO:0000256" key="1">
    <source>
        <dbReference type="ARBA" id="ARBA00007905"/>
    </source>
</evidence>
<comment type="similarity">
    <text evidence="1">Belongs to the aldo/keto reductase family.</text>
</comment>
<dbReference type="InterPro" id="IPR036812">
    <property type="entry name" value="NAD(P)_OxRdtase_dom_sf"/>
</dbReference>
<keyword evidence="3" id="KW-0560">Oxidoreductase</keyword>
<sequence length="84" mass="9686">MKGKVVNIPQIKTLAKKYNKTCAQIVLRWNIQLGVVTIPKSVNKDQIKENADLFDFNLDQNDIDLLNNLNRDYRIGPDPDNFDL</sequence>
<comment type="caution">
    <text evidence="5">The sequence shown here is derived from an EMBL/GenBank/DDBJ whole genome shotgun (WGS) entry which is preliminary data.</text>
</comment>
<evidence type="ECO:0000256" key="2">
    <source>
        <dbReference type="ARBA" id="ARBA00022857"/>
    </source>
</evidence>
<evidence type="ECO:0000259" key="4">
    <source>
        <dbReference type="Pfam" id="PF00248"/>
    </source>
</evidence>
<reference evidence="5 6" key="1">
    <citation type="submission" date="2018-03" db="EMBL/GenBank/DDBJ databases">
        <title>Genomic Encyclopedia of Archaeal and Bacterial Type Strains, Phase II (KMG-II): from individual species to whole genera.</title>
        <authorList>
            <person name="Goeker M."/>
        </authorList>
    </citation>
    <scope>NUCLEOTIDE SEQUENCE [LARGE SCALE GENOMIC DNA]</scope>
    <source>
        <strain evidence="5 6">RHA1</strain>
    </source>
</reference>
<gene>
    <name evidence="5" type="ORF">CLV36_10719</name>
</gene>
<organism evidence="5 6">
    <name type="scientific">Laceyella sediminis</name>
    <dbReference type="NCBI Taxonomy" id="573074"/>
    <lineage>
        <taxon>Bacteria</taxon>
        <taxon>Bacillati</taxon>
        <taxon>Bacillota</taxon>
        <taxon>Bacilli</taxon>
        <taxon>Bacillales</taxon>
        <taxon>Thermoactinomycetaceae</taxon>
        <taxon>Laceyella</taxon>
    </lineage>
</organism>